<organism evidence="1 2">
    <name type="scientific">Streptomyces iranensis</name>
    <dbReference type="NCBI Taxonomy" id="576784"/>
    <lineage>
        <taxon>Bacteria</taxon>
        <taxon>Bacillati</taxon>
        <taxon>Actinomycetota</taxon>
        <taxon>Actinomycetes</taxon>
        <taxon>Kitasatosporales</taxon>
        <taxon>Streptomycetaceae</taxon>
        <taxon>Streptomyces</taxon>
        <taxon>Streptomyces violaceusniger group</taxon>
    </lineage>
</organism>
<keyword evidence="2" id="KW-1185">Reference proteome</keyword>
<name>A0ABS4N0J0_9ACTN</name>
<evidence type="ECO:0000313" key="1">
    <source>
        <dbReference type="EMBL" id="MBP2064966.1"/>
    </source>
</evidence>
<protein>
    <submittedName>
        <fullName evidence="1">Uncharacterized protein</fullName>
    </submittedName>
</protein>
<gene>
    <name evidence="1" type="ORF">J2Z30_005992</name>
</gene>
<evidence type="ECO:0000313" key="2">
    <source>
        <dbReference type="Proteomes" id="UP000756710"/>
    </source>
</evidence>
<reference evidence="1 2" key="1">
    <citation type="submission" date="2021-03" db="EMBL/GenBank/DDBJ databases">
        <title>Genomic Encyclopedia of Type Strains, Phase IV (KMG-IV): sequencing the most valuable type-strain genomes for metagenomic binning, comparative biology and taxonomic classification.</title>
        <authorList>
            <person name="Goeker M."/>
        </authorList>
    </citation>
    <scope>NUCLEOTIDE SEQUENCE [LARGE SCALE GENOMIC DNA]</scope>
    <source>
        <strain evidence="1 2">DSM 41954</strain>
    </source>
</reference>
<proteinExistence type="predicted"/>
<sequence>MTEAITNPGAPPYRDAVAQLNMLRAACQAKIDTMA</sequence>
<comment type="caution">
    <text evidence="1">The sequence shown here is derived from an EMBL/GenBank/DDBJ whole genome shotgun (WGS) entry which is preliminary data.</text>
</comment>
<accession>A0ABS4N0J0</accession>
<dbReference type="EMBL" id="JAGGLR010000017">
    <property type="protein sequence ID" value="MBP2064966.1"/>
    <property type="molecule type" value="Genomic_DNA"/>
</dbReference>
<dbReference type="Proteomes" id="UP000756710">
    <property type="component" value="Unassembled WGS sequence"/>
</dbReference>